<feature type="region of interest" description="Disordered" evidence="1">
    <location>
        <begin position="26"/>
        <end position="62"/>
    </location>
</feature>
<keyword evidence="3" id="KW-1185">Reference proteome</keyword>
<organism evidence="2 3">
    <name type="scientific">Streptomyces doudnae</name>
    <dbReference type="NCBI Taxonomy" id="3075536"/>
    <lineage>
        <taxon>Bacteria</taxon>
        <taxon>Bacillati</taxon>
        <taxon>Actinomycetota</taxon>
        <taxon>Actinomycetes</taxon>
        <taxon>Kitasatosporales</taxon>
        <taxon>Streptomycetaceae</taxon>
        <taxon>Streptomyces</taxon>
    </lineage>
</organism>
<reference evidence="3" key="1">
    <citation type="submission" date="2023-07" db="EMBL/GenBank/DDBJ databases">
        <title>30 novel species of actinomycetes from the DSMZ collection.</title>
        <authorList>
            <person name="Nouioui I."/>
        </authorList>
    </citation>
    <scope>NUCLEOTIDE SEQUENCE [LARGE SCALE GENOMIC DNA]</scope>
    <source>
        <strain evidence="3">DSM 41981</strain>
    </source>
</reference>
<name>A0ABD5EKI7_9ACTN</name>
<sequence length="62" mass="6860">MRELSRRAFPETDVVADDALAPIERARSERRRQADVSHAAAVHRARAERGAGYQDGSRATTP</sequence>
<evidence type="ECO:0000313" key="3">
    <source>
        <dbReference type="Proteomes" id="UP001183535"/>
    </source>
</evidence>
<feature type="compositionally biased region" description="Basic and acidic residues" evidence="1">
    <location>
        <begin position="26"/>
        <end position="35"/>
    </location>
</feature>
<dbReference type="AlphaFoldDB" id="A0ABD5EKI7"/>
<accession>A0ABD5EKI7</accession>
<protein>
    <submittedName>
        <fullName evidence="2">Uncharacterized protein</fullName>
    </submittedName>
</protein>
<dbReference type="EMBL" id="JAVRES010000003">
    <property type="protein sequence ID" value="MDT0435166.1"/>
    <property type="molecule type" value="Genomic_DNA"/>
</dbReference>
<evidence type="ECO:0000256" key="1">
    <source>
        <dbReference type="SAM" id="MobiDB-lite"/>
    </source>
</evidence>
<dbReference type="Proteomes" id="UP001183535">
    <property type="component" value="Unassembled WGS sequence"/>
</dbReference>
<gene>
    <name evidence="2" type="ORF">RM877_10810</name>
</gene>
<dbReference type="RefSeq" id="WP_237549144.1">
    <property type="nucleotide sequence ID" value="NZ_JAVRES010000003.1"/>
</dbReference>
<proteinExistence type="predicted"/>
<evidence type="ECO:0000313" key="2">
    <source>
        <dbReference type="EMBL" id="MDT0435166.1"/>
    </source>
</evidence>
<comment type="caution">
    <text evidence="2">The sequence shown here is derived from an EMBL/GenBank/DDBJ whole genome shotgun (WGS) entry which is preliminary data.</text>
</comment>